<name>A0A918WRA9_9BACT</name>
<dbReference type="EMBL" id="BMXI01000023">
    <property type="protein sequence ID" value="GHC66997.1"/>
    <property type="molecule type" value="Genomic_DNA"/>
</dbReference>
<comment type="caution">
    <text evidence="1">The sequence shown here is derived from an EMBL/GenBank/DDBJ whole genome shotgun (WGS) entry which is preliminary data.</text>
</comment>
<dbReference type="InterPro" id="IPR010869">
    <property type="entry name" value="DUF1501"/>
</dbReference>
<dbReference type="InterPro" id="IPR006311">
    <property type="entry name" value="TAT_signal"/>
</dbReference>
<dbReference type="SUPFAM" id="SSF53649">
    <property type="entry name" value="Alkaline phosphatase-like"/>
    <property type="match status" value="1"/>
</dbReference>
<dbReference type="PROSITE" id="PS51318">
    <property type="entry name" value="TAT"/>
    <property type="match status" value="1"/>
</dbReference>
<evidence type="ECO:0000313" key="2">
    <source>
        <dbReference type="Proteomes" id="UP000644507"/>
    </source>
</evidence>
<proteinExistence type="predicted"/>
<protein>
    <submittedName>
        <fullName evidence="1">Sulfatase</fullName>
    </submittedName>
</protein>
<organism evidence="1 2">
    <name type="scientific">Roseibacillus persicicus</name>
    <dbReference type="NCBI Taxonomy" id="454148"/>
    <lineage>
        <taxon>Bacteria</taxon>
        <taxon>Pseudomonadati</taxon>
        <taxon>Verrucomicrobiota</taxon>
        <taxon>Verrucomicrobiia</taxon>
        <taxon>Verrucomicrobiales</taxon>
        <taxon>Verrucomicrobiaceae</taxon>
        <taxon>Roseibacillus</taxon>
    </lineage>
</organism>
<dbReference type="RefSeq" id="WP_189574127.1">
    <property type="nucleotide sequence ID" value="NZ_BMXI01000023.1"/>
</dbReference>
<keyword evidence="2" id="KW-1185">Reference proteome</keyword>
<gene>
    <name evidence="1" type="ORF">GCM10007100_38660</name>
</gene>
<accession>A0A918WRA9</accession>
<sequence>MNTIDPLNELAFTRASALTRRHFLQRCNAGLGALALGQLMGQSASAADTKPSAEMQLPMYAPKAKQVIYLHMAGSPPQHEMFDYKPELMKHHLKPCPQEFIEGKTFAFIKGRPKLLGSIYDFQQYGESGAWVSETMPHLAKHVDDLCFIKSMHTDQFNHAPAQLLLHTGSSQFGGASMGSWITYGLGSMNNNLPGYMVMVSGGKNPSGGKSLWGSSFLPSVYQGVQCRAKGDPILYVSNPEGMSRKVRRKSLDALSKLNRLELQQYQDPETLTRIEQYELAYRMQVSVPGVMDISKESPETLSKYGAKPGEASFANNCLLARRLIEQGTRFVQLFDWGWDIHGTAKVDDLETQFPQKCRETDQPISALLTDLKERGLLEETLVIWGGEFGRTPMNEARGGSKFLGRDHHPDCFTTWMAGGGVKPGITYGTTDDLGYSVVDNPVHVRDFQATIQHLLGLDPHKHSFPYQGLNQRLIGPTASPKVVHDILA</sequence>
<dbReference type="PANTHER" id="PTHR43737">
    <property type="entry name" value="BLL7424 PROTEIN"/>
    <property type="match status" value="1"/>
</dbReference>
<reference evidence="1" key="1">
    <citation type="journal article" date="2014" name="Int. J. Syst. Evol. Microbiol.">
        <title>Complete genome sequence of Corynebacterium casei LMG S-19264T (=DSM 44701T), isolated from a smear-ripened cheese.</title>
        <authorList>
            <consortium name="US DOE Joint Genome Institute (JGI-PGF)"/>
            <person name="Walter F."/>
            <person name="Albersmeier A."/>
            <person name="Kalinowski J."/>
            <person name="Ruckert C."/>
        </authorList>
    </citation>
    <scope>NUCLEOTIDE SEQUENCE</scope>
    <source>
        <strain evidence="1">KCTC 12988</strain>
    </source>
</reference>
<dbReference type="Proteomes" id="UP000644507">
    <property type="component" value="Unassembled WGS sequence"/>
</dbReference>
<dbReference type="Gene3D" id="3.40.720.10">
    <property type="entry name" value="Alkaline Phosphatase, subunit A"/>
    <property type="match status" value="1"/>
</dbReference>
<dbReference type="AlphaFoldDB" id="A0A918WRA9"/>
<dbReference type="InterPro" id="IPR017850">
    <property type="entry name" value="Alkaline_phosphatase_core_sf"/>
</dbReference>
<reference evidence="1" key="2">
    <citation type="submission" date="2020-09" db="EMBL/GenBank/DDBJ databases">
        <authorList>
            <person name="Sun Q."/>
            <person name="Kim S."/>
        </authorList>
    </citation>
    <scope>NUCLEOTIDE SEQUENCE</scope>
    <source>
        <strain evidence="1">KCTC 12988</strain>
    </source>
</reference>
<dbReference type="Pfam" id="PF07394">
    <property type="entry name" value="DUF1501"/>
    <property type="match status" value="1"/>
</dbReference>
<dbReference type="PANTHER" id="PTHR43737:SF1">
    <property type="entry name" value="DUF1501 DOMAIN-CONTAINING PROTEIN"/>
    <property type="match status" value="1"/>
</dbReference>
<evidence type="ECO:0000313" key="1">
    <source>
        <dbReference type="EMBL" id="GHC66997.1"/>
    </source>
</evidence>